<sequence length="172" mass="19073">MGMEYRKLNLSDAAELQGLLESNPGYTRRVSGRDPQSDDSQAILTALPPGINVDAKHAWGLWEDKRLVAFVDVIRGYPGPEVTFIGLLVTAGDQSRRGLGRTLYEYVLAEIRRWQGISVVRLGIVASNAEVAEPFWRSLGFARTGESKPYIDGTVTSTVTLWEYSIPFPNPM</sequence>
<organism evidence="2 3">
    <name type="scientific">Arthrobacter alpinus</name>
    <dbReference type="NCBI Taxonomy" id="656366"/>
    <lineage>
        <taxon>Bacteria</taxon>
        <taxon>Bacillati</taxon>
        <taxon>Actinomycetota</taxon>
        <taxon>Actinomycetes</taxon>
        <taxon>Micrococcales</taxon>
        <taxon>Micrococcaceae</taxon>
        <taxon>Arthrobacter</taxon>
    </lineage>
</organism>
<reference evidence="2 3" key="2">
    <citation type="journal article" date="2016" name="J. Biotechnol.">
        <title>Complete genome sequence of Arthrobacter alpinus ERGS4:06, a yellow pigmented bacterium tolerant to cold and radiations isolated from Sikkim Himalaya.</title>
        <authorList>
            <person name="Kumar R."/>
            <person name="Singh D."/>
            <person name="Swarnkar M.K."/>
            <person name="Singh A.K."/>
            <person name="Kumar S."/>
        </authorList>
    </citation>
    <scope>NUCLEOTIDE SEQUENCE [LARGE SCALE GENOMIC DNA]</scope>
    <source>
        <strain evidence="2 3">ERGS4:06</strain>
    </source>
</reference>
<protein>
    <recommendedName>
        <fullName evidence="1">N-acetyltransferase domain-containing protein</fullName>
    </recommendedName>
</protein>
<dbReference type="PROSITE" id="PS51186">
    <property type="entry name" value="GNAT"/>
    <property type="match status" value="1"/>
</dbReference>
<dbReference type="EMBL" id="CP013200">
    <property type="protein sequence ID" value="ALO67665.1"/>
    <property type="molecule type" value="Genomic_DNA"/>
</dbReference>
<dbReference type="RefSeq" id="WP_062290959.1">
    <property type="nucleotide sequence ID" value="NZ_CP013200.1"/>
</dbReference>
<dbReference type="InterPro" id="IPR000182">
    <property type="entry name" value="GNAT_dom"/>
</dbReference>
<reference evidence="3" key="1">
    <citation type="submission" date="2015-11" db="EMBL/GenBank/DDBJ databases">
        <authorList>
            <person name="Kumar R."/>
            <person name="Singh D."/>
            <person name="Swarnkar M.K."/>
            <person name="Singh A.K."/>
            <person name="Kumar S."/>
        </authorList>
    </citation>
    <scope>NUCLEOTIDE SEQUENCE [LARGE SCALE GENOMIC DNA]</scope>
    <source>
        <strain evidence="3">ERGS4:06</strain>
    </source>
</reference>
<dbReference type="SUPFAM" id="SSF55729">
    <property type="entry name" value="Acyl-CoA N-acyltransferases (Nat)"/>
    <property type="match status" value="1"/>
</dbReference>
<dbReference type="InterPro" id="IPR016181">
    <property type="entry name" value="Acyl_CoA_acyltransferase"/>
</dbReference>
<dbReference type="AlphaFoldDB" id="A0A0S2M230"/>
<dbReference type="Gene3D" id="3.40.630.30">
    <property type="match status" value="1"/>
</dbReference>
<name>A0A0S2M230_9MICC</name>
<evidence type="ECO:0000259" key="1">
    <source>
        <dbReference type="PROSITE" id="PS51186"/>
    </source>
</evidence>
<evidence type="ECO:0000313" key="3">
    <source>
        <dbReference type="Proteomes" id="UP000059574"/>
    </source>
</evidence>
<accession>A0A0S2M230</accession>
<proteinExistence type="predicted"/>
<dbReference type="CDD" id="cd04301">
    <property type="entry name" value="NAT_SF"/>
    <property type="match status" value="1"/>
</dbReference>
<dbReference type="GO" id="GO:0016747">
    <property type="term" value="F:acyltransferase activity, transferring groups other than amino-acyl groups"/>
    <property type="evidence" value="ECO:0007669"/>
    <property type="project" value="InterPro"/>
</dbReference>
<gene>
    <name evidence="2" type="ORF">AS189_15740</name>
</gene>
<dbReference type="Proteomes" id="UP000059574">
    <property type="component" value="Chromosome"/>
</dbReference>
<evidence type="ECO:0000313" key="2">
    <source>
        <dbReference type="EMBL" id="ALO67665.1"/>
    </source>
</evidence>
<dbReference type="OrthoDB" id="7992078at2"/>
<feature type="domain" description="N-acetyltransferase" evidence="1">
    <location>
        <begin position="3"/>
        <end position="167"/>
    </location>
</feature>
<dbReference type="Pfam" id="PF00583">
    <property type="entry name" value="Acetyltransf_1"/>
    <property type="match status" value="1"/>
</dbReference>